<keyword evidence="2" id="KW-1185">Reference proteome</keyword>
<dbReference type="EMBL" id="JAWPEI010000010">
    <property type="protein sequence ID" value="KAK4713633.1"/>
    <property type="molecule type" value="Genomic_DNA"/>
</dbReference>
<comment type="caution">
    <text evidence="1">The sequence shown here is derived from an EMBL/GenBank/DDBJ whole genome shotgun (WGS) entry which is preliminary data.</text>
</comment>
<name>A0AAV9KJI4_9SOLN</name>
<dbReference type="AlphaFoldDB" id="A0AAV9KJI4"/>
<protein>
    <submittedName>
        <fullName evidence="1">Uncharacterized protein</fullName>
    </submittedName>
</protein>
<accession>A0AAV9KJI4</accession>
<evidence type="ECO:0000313" key="2">
    <source>
        <dbReference type="Proteomes" id="UP001311915"/>
    </source>
</evidence>
<dbReference type="Gene3D" id="3.30.420.10">
    <property type="entry name" value="Ribonuclease H-like superfamily/Ribonuclease H"/>
    <property type="match status" value="1"/>
</dbReference>
<dbReference type="GO" id="GO:0003676">
    <property type="term" value="F:nucleic acid binding"/>
    <property type="evidence" value="ECO:0007669"/>
    <property type="project" value="InterPro"/>
</dbReference>
<gene>
    <name evidence="1" type="ORF">R3W88_019540</name>
</gene>
<dbReference type="Proteomes" id="UP001311915">
    <property type="component" value="Unassembled WGS sequence"/>
</dbReference>
<sequence length="149" mass="17202">MRVRVSPPSWKRVSFPDLVHLGVIISNGGSHFCNKLSNREIKKILAKTVNANRTDLSRRLDDALCAYCTPFKTPIGMSPYQLVYGKSCHLSVELEHKAMWALKNLNLDWGGTSRQRLNDMNELDEFCLKAYKSSALYKEKNRHKWNNKF</sequence>
<dbReference type="InterPro" id="IPR012337">
    <property type="entry name" value="RNaseH-like_sf"/>
</dbReference>
<dbReference type="PANTHER" id="PTHR47266">
    <property type="entry name" value="ENDONUCLEASE-RELATED"/>
    <property type="match status" value="1"/>
</dbReference>
<reference evidence="1 2" key="1">
    <citation type="submission" date="2023-10" db="EMBL/GenBank/DDBJ databases">
        <title>Genome-Wide Identification Analysis in wild type Solanum Pinnatisectum Reveals Some Genes Defensing Phytophthora Infestans.</title>
        <authorList>
            <person name="Sun C."/>
        </authorList>
    </citation>
    <scope>NUCLEOTIDE SEQUENCE [LARGE SCALE GENOMIC DNA]</scope>
    <source>
        <strain evidence="1">LQN</strain>
        <tissue evidence="1">Leaf</tissue>
    </source>
</reference>
<proteinExistence type="predicted"/>
<evidence type="ECO:0000313" key="1">
    <source>
        <dbReference type="EMBL" id="KAK4713633.1"/>
    </source>
</evidence>
<dbReference type="SUPFAM" id="SSF53098">
    <property type="entry name" value="Ribonuclease H-like"/>
    <property type="match status" value="1"/>
</dbReference>
<dbReference type="InterPro" id="IPR052160">
    <property type="entry name" value="Gypsy_RT_Integrase-like"/>
</dbReference>
<organism evidence="1 2">
    <name type="scientific">Solanum pinnatisectum</name>
    <name type="common">tansyleaf nightshade</name>
    <dbReference type="NCBI Taxonomy" id="50273"/>
    <lineage>
        <taxon>Eukaryota</taxon>
        <taxon>Viridiplantae</taxon>
        <taxon>Streptophyta</taxon>
        <taxon>Embryophyta</taxon>
        <taxon>Tracheophyta</taxon>
        <taxon>Spermatophyta</taxon>
        <taxon>Magnoliopsida</taxon>
        <taxon>eudicotyledons</taxon>
        <taxon>Gunneridae</taxon>
        <taxon>Pentapetalae</taxon>
        <taxon>asterids</taxon>
        <taxon>lamiids</taxon>
        <taxon>Solanales</taxon>
        <taxon>Solanaceae</taxon>
        <taxon>Solanoideae</taxon>
        <taxon>Solaneae</taxon>
        <taxon>Solanum</taxon>
    </lineage>
</organism>
<dbReference type="InterPro" id="IPR036397">
    <property type="entry name" value="RNaseH_sf"/>
</dbReference>